<proteinExistence type="predicted"/>
<dbReference type="KEGG" id="abas:ACPOL_2281"/>
<organism evidence="2 3">
    <name type="scientific">Acidisarcina polymorpha</name>
    <dbReference type="NCBI Taxonomy" id="2211140"/>
    <lineage>
        <taxon>Bacteria</taxon>
        <taxon>Pseudomonadati</taxon>
        <taxon>Acidobacteriota</taxon>
        <taxon>Terriglobia</taxon>
        <taxon>Terriglobales</taxon>
        <taxon>Acidobacteriaceae</taxon>
        <taxon>Acidisarcina</taxon>
    </lineage>
</organism>
<keyword evidence="1" id="KW-0812">Transmembrane</keyword>
<dbReference type="OrthoDB" id="119790at2"/>
<feature type="transmembrane region" description="Helical" evidence="1">
    <location>
        <begin position="102"/>
        <end position="123"/>
    </location>
</feature>
<dbReference type="Pfam" id="PF14087">
    <property type="entry name" value="DUF4267"/>
    <property type="match status" value="1"/>
</dbReference>
<dbReference type="EMBL" id="CP030840">
    <property type="protein sequence ID" value="AXC11605.1"/>
    <property type="molecule type" value="Genomic_DNA"/>
</dbReference>
<feature type="transmembrane region" description="Helical" evidence="1">
    <location>
        <begin position="6"/>
        <end position="26"/>
    </location>
</feature>
<evidence type="ECO:0000313" key="2">
    <source>
        <dbReference type="EMBL" id="AXC11605.1"/>
    </source>
</evidence>
<name>A0A2Z5FYW2_9BACT</name>
<dbReference type="RefSeq" id="WP_114207028.1">
    <property type="nucleotide sequence ID" value="NZ_CP030840.1"/>
</dbReference>
<keyword evidence="1" id="KW-0472">Membrane</keyword>
<protein>
    <submittedName>
        <fullName evidence="2">Small membrane hydrophobic protein</fullName>
    </submittedName>
</protein>
<dbReference type="Proteomes" id="UP000253606">
    <property type="component" value="Chromosome"/>
</dbReference>
<sequence>MHTTVPLAVAVLLAAGIIIIGSFYIASPEKMTGSFGLKLPSPDPDTRAWLRLKGIRDIVSGLVALTLMLTTNSRTVGIAFLVESLTAFGDMSNVLGSGGSKQAAFSIHGVTFTVMVITGLFLIQVF</sequence>
<keyword evidence="1" id="KW-1133">Transmembrane helix</keyword>
<evidence type="ECO:0000313" key="3">
    <source>
        <dbReference type="Proteomes" id="UP000253606"/>
    </source>
</evidence>
<gene>
    <name evidence="2" type="ORF">ACPOL_2281</name>
</gene>
<dbReference type="InterPro" id="IPR025363">
    <property type="entry name" value="DUF4267"/>
</dbReference>
<accession>A0A2Z5FYW2</accession>
<evidence type="ECO:0000256" key="1">
    <source>
        <dbReference type="SAM" id="Phobius"/>
    </source>
</evidence>
<feature type="transmembrane region" description="Helical" evidence="1">
    <location>
        <begin position="58"/>
        <end position="82"/>
    </location>
</feature>
<keyword evidence="3" id="KW-1185">Reference proteome</keyword>
<reference evidence="2 3" key="1">
    <citation type="journal article" date="2018" name="Front. Microbiol.">
        <title>Hydrolytic Capabilities as a Key to Environmental Success: Chitinolytic and Cellulolytic Acidobacteria From Acidic Sub-arctic Soils and Boreal Peatlands.</title>
        <authorList>
            <person name="Belova S.E."/>
            <person name="Ravin N.V."/>
            <person name="Pankratov T.A."/>
            <person name="Rakitin A.L."/>
            <person name="Ivanova A.A."/>
            <person name="Beletsky A.V."/>
            <person name="Mardanov A.V."/>
            <person name="Sinninghe Damste J.S."/>
            <person name="Dedysh S.N."/>
        </authorList>
    </citation>
    <scope>NUCLEOTIDE SEQUENCE [LARGE SCALE GENOMIC DNA]</scope>
    <source>
        <strain evidence="2 3">SBC82</strain>
    </source>
</reference>
<dbReference type="AlphaFoldDB" id="A0A2Z5FYW2"/>